<reference evidence="3 4" key="1">
    <citation type="submission" date="2018-07" db="EMBL/GenBank/DDBJ databases">
        <title>Corallincola holothuriorum sp. nov., a new facultative anaerobe isolated from sea cucumber Apostichopus japonicus.</title>
        <authorList>
            <person name="Xia H."/>
        </authorList>
    </citation>
    <scope>NUCLEOTIDE SEQUENCE [LARGE SCALE GENOMIC DNA]</scope>
    <source>
        <strain evidence="3 4">C4</strain>
    </source>
</reference>
<organism evidence="3 4">
    <name type="scientific">Corallincola holothuriorum</name>
    <dbReference type="NCBI Taxonomy" id="2282215"/>
    <lineage>
        <taxon>Bacteria</taxon>
        <taxon>Pseudomonadati</taxon>
        <taxon>Pseudomonadota</taxon>
        <taxon>Gammaproteobacteria</taxon>
        <taxon>Alteromonadales</taxon>
        <taxon>Psychromonadaceae</taxon>
        <taxon>Corallincola</taxon>
    </lineage>
</organism>
<protein>
    <recommendedName>
        <fullName evidence="2">Chalcone isomerase domain-containing protein</fullName>
    </recommendedName>
</protein>
<keyword evidence="4" id="KW-1185">Reference proteome</keyword>
<dbReference type="RefSeq" id="WP_114336883.1">
    <property type="nucleotide sequence ID" value="NZ_QPID01000002.1"/>
</dbReference>
<evidence type="ECO:0000256" key="1">
    <source>
        <dbReference type="SAM" id="SignalP"/>
    </source>
</evidence>
<name>A0A368NP69_9GAMM</name>
<keyword evidence="1" id="KW-0732">Signal</keyword>
<dbReference type="OrthoDB" id="8527419at2"/>
<gene>
    <name evidence="3" type="ORF">DU002_02975</name>
</gene>
<evidence type="ECO:0000313" key="4">
    <source>
        <dbReference type="Proteomes" id="UP000252558"/>
    </source>
</evidence>
<dbReference type="AlphaFoldDB" id="A0A368NP69"/>
<comment type="caution">
    <text evidence="3">The sequence shown here is derived from an EMBL/GenBank/DDBJ whole genome shotgun (WGS) entry which is preliminary data.</text>
</comment>
<dbReference type="Pfam" id="PF16036">
    <property type="entry name" value="Chalcone_3"/>
    <property type="match status" value="1"/>
</dbReference>
<dbReference type="InterPro" id="IPR016087">
    <property type="entry name" value="Chalcone_isomerase"/>
</dbReference>
<feature type="domain" description="Chalcone isomerase" evidence="2">
    <location>
        <begin position="15"/>
        <end position="169"/>
    </location>
</feature>
<feature type="chain" id="PRO_5016694575" description="Chalcone isomerase domain-containing protein" evidence="1">
    <location>
        <begin position="29"/>
        <end position="171"/>
    </location>
</feature>
<dbReference type="Proteomes" id="UP000252558">
    <property type="component" value="Unassembled WGS sequence"/>
</dbReference>
<accession>A0A368NP69</accession>
<feature type="signal peptide" evidence="1">
    <location>
        <begin position="1"/>
        <end position="28"/>
    </location>
</feature>
<dbReference type="EMBL" id="QPID01000002">
    <property type="protein sequence ID" value="RCU51454.1"/>
    <property type="molecule type" value="Genomic_DNA"/>
</dbReference>
<evidence type="ECO:0000259" key="2">
    <source>
        <dbReference type="Pfam" id="PF16036"/>
    </source>
</evidence>
<proteinExistence type="predicted"/>
<sequence length="171" mass="19600">MKGLMRVTRILALAMAAVALMFALQANAQMMNVVGEAKLKVMFWDVYYSRLYSPSGRYVDGQRPIKLEIEYLMDIDAEDLISRTKEEWKHLGVNHPNQVLWLQTLEMMWPDITENDRLAIVIDDAGHSLFLLNNTPIGRVEDPDFGQHFVDIWLSPNTSRPQLRLALLGAE</sequence>
<evidence type="ECO:0000313" key="3">
    <source>
        <dbReference type="EMBL" id="RCU51454.1"/>
    </source>
</evidence>